<gene>
    <name evidence="2" type="ORF">J42TS3_32430</name>
</gene>
<feature type="domain" description="Rhodanese" evidence="1">
    <location>
        <begin position="44"/>
        <end position="123"/>
    </location>
</feature>
<dbReference type="EMBL" id="BOSL01000010">
    <property type="protein sequence ID" value="GIP54208.1"/>
    <property type="molecule type" value="Genomic_DNA"/>
</dbReference>
<dbReference type="CDD" id="cd00158">
    <property type="entry name" value="RHOD"/>
    <property type="match status" value="1"/>
</dbReference>
<evidence type="ECO:0000259" key="1">
    <source>
        <dbReference type="PROSITE" id="PS50206"/>
    </source>
</evidence>
<dbReference type="Proteomes" id="UP000679992">
    <property type="component" value="Unassembled WGS sequence"/>
</dbReference>
<evidence type="ECO:0000313" key="2">
    <source>
        <dbReference type="EMBL" id="GIP54208.1"/>
    </source>
</evidence>
<protein>
    <recommendedName>
        <fullName evidence="1">Rhodanese domain-containing protein</fullName>
    </recommendedName>
</protein>
<proteinExistence type="predicted"/>
<evidence type="ECO:0000313" key="3">
    <source>
        <dbReference type="Proteomes" id="UP000679992"/>
    </source>
</evidence>
<dbReference type="Pfam" id="PF00581">
    <property type="entry name" value="Rhodanese"/>
    <property type="match status" value="1"/>
</dbReference>
<accession>A0ABQ4MDZ2</accession>
<dbReference type="Gene3D" id="3.40.250.10">
    <property type="entry name" value="Rhodanese-like domain"/>
    <property type="match status" value="1"/>
</dbReference>
<keyword evidence="3" id="KW-1185">Reference proteome</keyword>
<sequence length="123" mass="13774">MMILMFAVLLLGAGAAGLWVLHRFWPVKGLAYVEASKLRETPEIPAEAKMVDVRDAFFYEQCHVSGAINISIGRLPFLWNKELSPDEPVVILSDSLHQGRKAARLLKSRGFQEIYAVRGKFCA</sequence>
<name>A0ABQ4MDZ2_9BACL</name>
<comment type="caution">
    <text evidence="2">The sequence shown here is derived from an EMBL/GenBank/DDBJ whole genome shotgun (WGS) entry which is preliminary data.</text>
</comment>
<dbReference type="PROSITE" id="PS50206">
    <property type="entry name" value="RHODANESE_3"/>
    <property type="match status" value="1"/>
</dbReference>
<dbReference type="SUPFAM" id="SSF52821">
    <property type="entry name" value="Rhodanese/Cell cycle control phosphatase"/>
    <property type="match status" value="1"/>
</dbReference>
<dbReference type="SMART" id="SM00450">
    <property type="entry name" value="RHOD"/>
    <property type="match status" value="1"/>
</dbReference>
<organism evidence="2 3">
    <name type="scientific">Paenibacillus vini</name>
    <dbReference type="NCBI Taxonomy" id="1476024"/>
    <lineage>
        <taxon>Bacteria</taxon>
        <taxon>Bacillati</taxon>
        <taxon>Bacillota</taxon>
        <taxon>Bacilli</taxon>
        <taxon>Bacillales</taxon>
        <taxon>Paenibacillaceae</taxon>
        <taxon>Paenibacillus</taxon>
    </lineage>
</organism>
<reference evidence="2 3" key="1">
    <citation type="submission" date="2021-03" db="EMBL/GenBank/DDBJ databases">
        <title>Antimicrobial resistance genes in bacteria isolated from Japanese honey, and their potential for conferring macrolide and lincosamide resistance in the American foulbrood pathogen Paenibacillus larvae.</title>
        <authorList>
            <person name="Okamoto M."/>
            <person name="Kumagai M."/>
            <person name="Kanamori H."/>
            <person name="Takamatsu D."/>
        </authorList>
    </citation>
    <scope>NUCLEOTIDE SEQUENCE [LARGE SCALE GENOMIC DNA]</scope>
    <source>
        <strain evidence="2 3">J42TS3</strain>
    </source>
</reference>
<dbReference type="InterPro" id="IPR001763">
    <property type="entry name" value="Rhodanese-like_dom"/>
</dbReference>
<dbReference type="RefSeq" id="WP_213655556.1">
    <property type="nucleotide sequence ID" value="NZ_BOSL01000010.1"/>
</dbReference>
<dbReference type="InterPro" id="IPR036873">
    <property type="entry name" value="Rhodanese-like_dom_sf"/>
</dbReference>